<dbReference type="Gene3D" id="2.40.170.20">
    <property type="entry name" value="TonB-dependent receptor, beta-barrel domain"/>
    <property type="match status" value="1"/>
</dbReference>
<evidence type="ECO:0000256" key="1">
    <source>
        <dbReference type="ARBA" id="ARBA00004571"/>
    </source>
</evidence>
<sequence>MRQILVIISMLFIPIVSLAQEIKGNVVDEFGTPLSGVTIQVLETEKYSITDFDGNFTIEAKEGQDLKFTMIGMEDLVAKATTNMNVVMKESLTQLNDIVMVGYGVRKKIDNTSSIVSLKAEDISERKVQNAVQAVQGKVAGVNITSSDAPGSQPSVIIRGINSIEGGRSPLYVVDGVFMDDITNINSSDIVTFDVLKDASSLAIYGTRGANGVIIITTKQGKGDKMDVTIDSNYGIRMPLKKVKMSGSNLFALYNNTALGTITFSQDQPVNTNWFDEITRTGTYSQNNITLSGSTKAVDYMLSSNFYDEDAILNGQGYSRVTIRNNNKFKFNDNIYLKQNINVAFVNNTPKPYGAFTAAYKQSPAVPVYFNTGQYGVPLVGDDGFVSTSGTNLFNNVGNPVAMLNFHNEQQKNLNLIGAFEFGAKLFDGLKFTSNFGIEYNTFKSYNFVDSKNIWLAADPTRTSEAYDALDPAQPVNLLTKTRNSNYKYNWSGYFTYSNVFADIHDVELTAGVETVYDDGNEYLAVTYRDVPANENYWYYSFSTSDLSNTINEVKNNSNRILSYFGRLQYKLMDKYLVSATLRRDGSSRFQKDYRWGTFPSVGIGWIVSREDFLADINFVNFLKVRGSWGKLGNQKVPLNQLPFTSGLDYSYGNGYPSAGITVSSIVDPELTWEVVEELSGGVDFEVLDSRLKGSFDLYHKKTDKIIIPISAYLTSGTASATYAYAGSVSNKGYEIALRWDDKINDNLSYWISGNLTQNKNELTSLSDNISAQTGGGLGNGQYTKVLNQDAVGQPLGSFYLWEQAGYDDQGNMTFYDKDGNVVAQDQLTEDDRKFVGSVMPKTMYGFSVGVKYKNFDLSVDAYGTAGAKIYNGKKAQRFGGENVEYDVASDFWTSTNTNAGNPAPFNTVPIASTYYLESGDFLRINNISFGYTLPKFTKVISSARIYFNAINPFIFQKYSGYSPEINGDGNPFNMQGIELDAYPTLRSFVFGVNLKL</sequence>
<dbReference type="KEGG" id="fse:DI487_12260"/>
<dbReference type="AlphaFoldDB" id="A0A2U8QWG6"/>
<keyword evidence="7 8" id="KW-0998">Cell outer membrane</keyword>
<dbReference type="InterPro" id="IPR000531">
    <property type="entry name" value="Beta-barrel_TonB"/>
</dbReference>
<dbReference type="InterPro" id="IPR037066">
    <property type="entry name" value="Plug_dom_sf"/>
</dbReference>
<dbReference type="GO" id="GO:0009279">
    <property type="term" value="C:cell outer membrane"/>
    <property type="evidence" value="ECO:0007669"/>
    <property type="project" value="UniProtKB-SubCell"/>
</dbReference>
<evidence type="ECO:0000256" key="3">
    <source>
        <dbReference type="ARBA" id="ARBA00022452"/>
    </source>
</evidence>
<keyword evidence="6 8" id="KW-0472">Membrane</keyword>
<comment type="subcellular location">
    <subcellularLocation>
        <location evidence="1 8">Cell outer membrane</location>
        <topology evidence="1 8">Multi-pass membrane protein</topology>
    </subcellularLocation>
</comment>
<organism evidence="12 13">
    <name type="scientific">Flavobacterium sediminis</name>
    <dbReference type="NCBI Taxonomy" id="2201181"/>
    <lineage>
        <taxon>Bacteria</taxon>
        <taxon>Pseudomonadati</taxon>
        <taxon>Bacteroidota</taxon>
        <taxon>Flavobacteriia</taxon>
        <taxon>Flavobacteriales</taxon>
        <taxon>Flavobacteriaceae</taxon>
        <taxon>Flavobacterium</taxon>
    </lineage>
</organism>
<comment type="similarity">
    <text evidence="8 9">Belongs to the TonB-dependent receptor family.</text>
</comment>
<evidence type="ECO:0000313" key="13">
    <source>
        <dbReference type="Proteomes" id="UP000245429"/>
    </source>
</evidence>
<dbReference type="NCBIfam" id="TIGR04057">
    <property type="entry name" value="SusC_RagA_signa"/>
    <property type="match status" value="1"/>
</dbReference>
<dbReference type="NCBIfam" id="TIGR04056">
    <property type="entry name" value="OMP_RagA_SusC"/>
    <property type="match status" value="1"/>
</dbReference>
<dbReference type="Proteomes" id="UP000245429">
    <property type="component" value="Chromosome"/>
</dbReference>
<dbReference type="InterPro" id="IPR023997">
    <property type="entry name" value="TonB-dep_OMP_SusC/RagA_CS"/>
</dbReference>
<dbReference type="Pfam" id="PF13715">
    <property type="entry name" value="CarbopepD_reg_2"/>
    <property type="match status" value="1"/>
</dbReference>
<evidence type="ECO:0000256" key="5">
    <source>
        <dbReference type="ARBA" id="ARBA00023077"/>
    </source>
</evidence>
<dbReference type="InterPro" id="IPR023996">
    <property type="entry name" value="TonB-dep_OMP_SusC/RagA"/>
</dbReference>
<evidence type="ECO:0000256" key="2">
    <source>
        <dbReference type="ARBA" id="ARBA00022448"/>
    </source>
</evidence>
<evidence type="ECO:0000313" key="12">
    <source>
        <dbReference type="EMBL" id="AWM14552.1"/>
    </source>
</evidence>
<dbReference type="Pfam" id="PF00593">
    <property type="entry name" value="TonB_dep_Rec_b-barrel"/>
    <property type="match status" value="1"/>
</dbReference>
<protein>
    <submittedName>
        <fullName evidence="12">SusC/RagA family TonB-linked outer membrane protein</fullName>
    </submittedName>
</protein>
<evidence type="ECO:0000256" key="4">
    <source>
        <dbReference type="ARBA" id="ARBA00022692"/>
    </source>
</evidence>
<dbReference type="Gene3D" id="2.60.40.1120">
    <property type="entry name" value="Carboxypeptidase-like, regulatory domain"/>
    <property type="match status" value="1"/>
</dbReference>
<evidence type="ECO:0000256" key="9">
    <source>
        <dbReference type="RuleBase" id="RU003357"/>
    </source>
</evidence>
<keyword evidence="5 9" id="KW-0798">TonB box</keyword>
<dbReference type="Pfam" id="PF07715">
    <property type="entry name" value="Plug"/>
    <property type="match status" value="1"/>
</dbReference>
<evidence type="ECO:0000256" key="6">
    <source>
        <dbReference type="ARBA" id="ARBA00023136"/>
    </source>
</evidence>
<accession>A0A2U8QWG6</accession>
<dbReference type="InterPro" id="IPR008969">
    <property type="entry name" value="CarboxyPept-like_regulatory"/>
</dbReference>
<dbReference type="InterPro" id="IPR036942">
    <property type="entry name" value="Beta-barrel_TonB_sf"/>
</dbReference>
<name>A0A2U8QWG6_9FLAO</name>
<dbReference type="PROSITE" id="PS52016">
    <property type="entry name" value="TONB_DEPENDENT_REC_3"/>
    <property type="match status" value="1"/>
</dbReference>
<keyword evidence="4 8" id="KW-0812">Transmembrane</keyword>
<dbReference type="EMBL" id="CP029463">
    <property type="protein sequence ID" value="AWM14552.1"/>
    <property type="molecule type" value="Genomic_DNA"/>
</dbReference>
<dbReference type="SUPFAM" id="SSF56935">
    <property type="entry name" value="Porins"/>
    <property type="match status" value="1"/>
</dbReference>
<proteinExistence type="inferred from homology"/>
<evidence type="ECO:0000259" key="10">
    <source>
        <dbReference type="Pfam" id="PF00593"/>
    </source>
</evidence>
<dbReference type="SUPFAM" id="SSF49464">
    <property type="entry name" value="Carboxypeptidase regulatory domain-like"/>
    <property type="match status" value="1"/>
</dbReference>
<keyword evidence="2 8" id="KW-0813">Transport</keyword>
<dbReference type="InterPro" id="IPR039426">
    <property type="entry name" value="TonB-dep_rcpt-like"/>
</dbReference>
<evidence type="ECO:0000256" key="7">
    <source>
        <dbReference type="ARBA" id="ARBA00023237"/>
    </source>
</evidence>
<evidence type="ECO:0000259" key="11">
    <source>
        <dbReference type="Pfam" id="PF07715"/>
    </source>
</evidence>
<dbReference type="Gene3D" id="2.170.130.10">
    <property type="entry name" value="TonB-dependent receptor, plug domain"/>
    <property type="match status" value="1"/>
</dbReference>
<gene>
    <name evidence="12" type="ORF">DI487_12260</name>
</gene>
<feature type="domain" description="TonB-dependent receptor plug" evidence="11">
    <location>
        <begin position="108"/>
        <end position="213"/>
    </location>
</feature>
<reference evidence="12 13" key="1">
    <citation type="submission" date="2018-05" db="EMBL/GenBank/DDBJ databases">
        <title>Flavobacterium sp. MEBiC07310.</title>
        <authorList>
            <person name="Baek K."/>
        </authorList>
    </citation>
    <scope>NUCLEOTIDE SEQUENCE [LARGE SCALE GENOMIC DNA]</scope>
    <source>
        <strain evidence="12 13">MEBiC07310</strain>
    </source>
</reference>
<dbReference type="InterPro" id="IPR012910">
    <property type="entry name" value="Plug_dom"/>
</dbReference>
<evidence type="ECO:0000256" key="8">
    <source>
        <dbReference type="PROSITE-ProRule" id="PRU01360"/>
    </source>
</evidence>
<keyword evidence="3 8" id="KW-1134">Transmembrane beta strand</keyword>
<feature type="domain" description="TonB-dependent receptor-like beta-barrel" evidence="10">
    <location>
        <begin position="383"/>
        <end position="864"/>
    </location>
</feature>
<keyword evidence="13" id="KW-1185">Reference proteome</keyword>
<dbReference type="RefSeq" id="WP_109569910.1">
    <property type="nucleotide sequence ID" value="NZ_CP029463.1"/>
</dbReference>
<dbReference type="OrthoDB" id="9768177at2"/>